<dbReference type="OrthoDB" id="2689433at2759"/>
<gene>
    <name evidence="3" type="ORF">K503DRAFT_778068</name>
</gene>
<dbReference type="InParanoid" id="A0A1B7MDM7"/>
<keyword evidence="1" id="KW-1133">Transmembrane helix</keyword>
<dbReference type="PANTHER" id="PTHR40465">
    <property type="entry name" value="CHROMOSOME 1, WHOLE GENOME SHOTGUN SEQUENCE"/>
    <property type="match status" value="1"/>
</dbReference>
<protein>
    <recommendedName>
        <fullName evidence="2">DUF6534 domain-containing protein</fullName>
    </recommendedName>
</protein>
<dbReference type="EMBL" id="KV450063">
    <property type="protein sequence ID" value="OAX30694.1"/>
    <property type="molecule type" value="Genomic_DNA"/>
</dbReference>
<keyword evidence="1" id="KW-0472">Membrane</keyword>
<dbReference type="PANTHER" id="PTHR40465:SF1">
    <property type="entry name" value="DUF6534 DOMAIN-CONTAINING PROTEIN"/>
    <property type="match status" value="1"/>
</dbReference>
<dbReference type="Proteomes" id="UP000092154">
    <property type="component" value="Unassembled WGS sequence"/>
</dbReference>
<sequence length="195" mass="20901">MLLVIANFSFGLQTAVFMFSKTFGALQQIILYPVVPLAVASLLSDLCIAIALCVLLHGNRSPIIETNTLINTLIVYAVNRCLLSLVVIVAEVTAFAISTNSLWFIAIDFIIGKLYINSFLASLNSRNSLRGRNNESASLHLNTINISGLGSSREGDNSATTKNKKSSVSGDAHIKQILDDDLGLLEVSNFGGGKV</sequence>
<evidence type="ECO:0000313" key="4">
    <source>
        <dbReference type="Proteomes" id="UP000092154"/>
    </source>
</evidence>
<evidence type="ECO:0000259" key="2">
    <source>
        <dbReference type="Pfam" id="PF20152"/>
    </source>
</evidence>
<proteinExistence type="predicted"/>
<accession>A0A1B7MDM7</accession>
<feature type="domain" description="DUF6534" evidence="2">
    <location>
        <begin position="41"/>
        <end position="128"/>
    </location>
</feature>
<evidence type="ECO:0000256" key="1">
    <source>
        <dbReference type="SAM" id="Phobius"/>
    </source>
</evidence>
<reference evidence="3 4" key="1">
    <citation type="submission" date="2016-06" db="EMBL/GenBank/DDBJ databases">
        <title>Comparative genomics of the ectomycorrhizal sister species Rhizopogon vinicolor and Rhizopogon vesiculosus (Basidiomycota: Boletales) reveals a divergence of the mating type B locus.</title>
        <authorList>
            <consortium name="DOE Joint Genome Institute"/>
            <person name="Mujic A.B."/>
            <person name="Kuo A."/>
            <person name="Tritt A."/>
            <person name="Lipzen A."/>
            <person name="Chen C."/>
            <person name="Johnson J."/>
            <person name="Sharma A."/>
            <person name="Barry K."/>
            <person name="Grigoriev I.V."/>
            <person name="Spatafora J.W."/>
        </authorList>
    </citation>
    <scope>NUCLEOTIDE SEQUENCE [LARGE SCALE GENOMIC DNA]</scope>
    <source>
        <strain evidence="3 4">AM-OR11-026</strain>
    </source>
</reference>
<name>A0A1B7MDM7_9AGAM</name>
<organism evidence="3 4">
    <name type="scientific">Rhizopogon vinicolor AM-OR11-026</name>
    <dbReference type="NCBI Taxonomy" id="1314800"/>
    <lineage>
        <taxon>Eukaryota</taxon>
        <taxon>Fungi</taxon>
        <taxon>Dikarya</taxon>
        <taxon>Basidiomycota</taxon>
        <taxon>Agaricomycotina</taxon>
        <taxon>Agaricomycetes</taxon>
        <taxon>Agaricomycetidae</taxon>
        <taxon>Boletales</taxon>
        <taxon>Suillineae</taxon>
        <taxon>Rhizopogonaceae</taxon>
        <taxon>Rhizopogon</taxon>
    </lineage>
</organism>
<keyword evidence="4" id="KW-1185">Reference proteome</keyword>
<dbReference type="InterPro" id="IPR045339">
    <property type="entry name" value="DUF6534"/>
</dbReference>
<dbReference type="STRING" id="1314800.A0A1B7MDM7"/>
<feature type="transmembrane region" description="Helical" evidence="1">
    <location>
        <begin position="102"/>
        <end position="123"/>
    </location>
</feature>
<keyword evidence="1" id="KW-0812">Transmembrane</keyword>
<dbReference type="AlphaFoldDB" id="A0A1B7MDM7"/>
<feature type="transmembrane region" description="Helical" evidence="1">
    <location>
        <begin position="68"/>
        <end position="90"/>
    </location>
</feature>
<evidence type="ECO:0000313" key="3">
    <source>
        <dbReference type="EMBL" id="OAX30694.1"/>
    </source>
</evidence>
<feature type="transmembrane region" description="Helical" evidence="1">
    <location>
        <begin position="34"/>
        <end position="56"/>
    </location>
</feature>
<dbReference type="Pfam" id="PF20152">
    <property type="entry name" value="DUF6534"/>
    <property type="match status" value="1"/>
</dbReference>